<evidence type="ECO:0000256" key="1">
    <source>
        <dbReference type="ARBA" id="ARBA00022714"/>
    </source>
</evidence>
<keyword evidence="1" id="KW-0001">2Fe-2S</keyword>
<feature type="domain" description="Rieske" evidence="6">
    <location>
        <begin position="7"/>
        <end position="111"/>
    </location>
</feature>
<dbReference type="SUPFAM" id="SSF50022">
    <property type="entry name" value="ISP domain"/>
    <property type="match status" value="1"/>
</dbReference>
<evidence type="ECO:0000256" key="3">
    <source>
        <dbReference type="ARBA" id="ARBA00023002"/>
    </source>
</evidence>
<dbReference type="PANTHER" id="PTHR21266:SF60">
    <property type="entry name" value="3-KETOSTEROID-9-ALPHA-MONOOXYGENASE, OXYGENASE COMPONENT"/>
    <property type="match status" value="1"/>
</dbReference>
<dbReference type="InterPro" id="IPR017941">
    <property type="entry name" value="Rieske_2Fe-2S"/>
</dbReference>
<sequence>MFVKNSWYCAGWDYELSQGKEALLTRRIAGEELVLYRKPDGSVVAMEDRCCHRQAPLSLGKKEGDALRCMYHGLKFGPDGKCVEIPGQENIPPQACVRTFPVVEKNNWIWVWMGDPEKADPDLICFSVGPGDRNWNIKTSKVRVNANYRLEIANLMDLSHVTWVHEHTFGGTDAYTYADAKHTLTKRGVNSKFWLRGVPAPVFAQHLFPQGALFDLRFDVEMTIPCNFVLHFQVWTPGSATDDGEPTGQMILDSYASQAITPRDEDSVDYYYAWGSSVATDGPGMSDMLHETITTAFIEDKEMLEAQHQRMKERPNKKMIEIVHDAAPGKLLWVLDKLLKDEASEAAQAPELAAS</sequence>
<dbReference type="InterPro" id="IPR044043">
    <property type="entry name" value="VanA_C_cat"/>
</dbReference>
<dbReference type="GO" id="GO:0046872">
    <property type="term" value="F:metal ion binding"/>
    <property type="evidence" value="ECO:0007669"/>
    <property type="project" value="UniProtKB-KW"/>
</dbReference>
<keyword evidence="3 7" id="KW-0560">Oxidoreductase</keyword>
<keyword evidence="2" id="KW-0479">Metal-binding</keyword>
<dbReference type="AlphaFoldDB" id="A0A6S7BI95"/>
<dbReference type="GO" id="GO:0004497">
    <property type="term" value="F:monooxygenase activity"/>
    <property type="evidence" value="ECO:0007669"/>
    <property type="project" value="UniProtKB-KW"/>
</dbReference>
<name>A0A6S7BI95_9BURK</name>
<dbReference type="PANTHER" id="PTHR21266">
    <property type="entry name" value="IRON-SULFUR DOMAIN CONTAINING PROTEIN"/>
    <property type="match status" value="1"/>
</dbReference>
<evidence type="ECO:0000256" key="4">
    <source>
        <dbReference type="ARBA" id="ARBA00023004"/>
    </source>
</evidence>
<proteinExistence type="predicted"/>
<dbReference type="Gene3D" id="3.90.380.10">
    <property type="entry name" value="Naphthalene 1,2-dioxygenase Alpha Subunit, Chain A, domain 1"/>
    <property type="match status" value="1"/>
</dbReference>
<dbReference type="RefSeq" id="WP_175152239.1">
    <property type="nucleotide sequence ID" value="NZ_CADIKK010000028.1"/>
</dbReference>
<dbReference type="Pfam" id="PF00355">
    <property type="entry name" value="Rieske"/>
    <property type="match status" value="1"/>
</dbReference>
<keyword evidence="7" id="KW-0503">Monooxygenase</keyword>
<gene>
    <name evidence="7" type="primary">tsaM1</name>
    <name evidence="7" type="ORF">LMG28614_05206</name>
</gene>
<evidence type="ECO:0000313" key="8">
    <source>
        <dbReference type="Proteomes" id="UP000494365"/>
    </source>
</evidence>
<dbReference type="EC" id="1.14.14.-" evidence="7"/>
<dbReference type="Proteomes" id="UP000494365">
    <property type="component" value="Unassembled WGS sequence"/>
</dbReference>
<keyword evidence="4" id="KW-0408">Iron</keyword>
<organism evidence="7 8">
    <name type="scientific">Paraburkholderia ultramafica</name>
    <dbReference type="NCBI Taxonomy" id="1544867"/>
    <lineage>
        <taxon>Bacteria</taxon>
        <taxon>Pseudomonadati</taxon>
        <taxon>Pseudomonadota</taxon>
        <taxon>Betaproteobacteria</taxon>
        <taxon>Burkholderiales</taxon>
        <taxon>Burkholderiaceae</taxon>
        <taxon>Paraburkholderia</taxon>
    </lineage>
</organism>
<keyword evidence="5" id="KW-0411">Iron-sulfur</keyword>
<dbReference type="GO" id="GO:0051537">
    <property type="term" value="F:2 iron, 2 sulfur cluster binding"/>
    <property type="evidence" value="ECO:0007669"/>
    <property type="project" value="UniProtKB-KW"/>
</dbReference>
<dbReference type="InterPro" id="IPR036922">
    <property type="entry name" value="Rieske_2Fe-2S_sf"/>
</dbReference>
<dbReference type="Pfam" id="PF19112">
    <property type="entry name" value="VanA_C"/>
    <property type="match status" value="1"/>
</dbReference>
<keyword evidence="8" id="KW-1185">Reference proteome</keyword>
<accession>A0A6S7BI95</accession>
<dbReference type="PROSITE" id="PS51296">
    <property type="entry name" value="RIESKE"/>
    <property type="match status" value="1"/>
</dbReference>
<dbReference type="Gene3D" id="2.102.10.10">
    <property type="entry name" value="Rieske [2Fe-2S] iron-sulphur domain"/>
    <property type="match status" value="1"/>
</dbReference>
<evidence type="ECO:0000256" key="2">
    <source>
        <dbReference type="ARBA" id="ARBA00022723"/>
    </source>
</evidence>
<dbReference type="InterPro" id="IPR050584">
    <property type="entry name" value="Cholesterol_7-desaturase"/>
</dbReference>
<dbReference type="EMBL" id="CADIKK010000028">
    <property type="protein sequence ID" value="CAB3800537.1"/>
    <property type="molecule type" value="Genomic_DNA"/>
</dbReference>
<evidence type="ECO:0000313" key="7">
    <source>
        <dbReference type="EMBL" id="CAB3800537.1"/>
    </source>
</evidence>
<protein>
    <submittedName>
        <fullName evidence="7">Toluene-4-sulfonate monooxygenase system iron-sulfur subunit TsaM1</fullName>
        <ecNumber evidence="7">1.14.14.-</ecNumber>
    </submittedName>
</protein>
<dbReference type="SUPFAM" id="SSF55961">
    <property type="entry name" value="Bet v1-like"/>
    <property type="match status" value="1"/>
</dbReference>
<evidence type="ECO:0000256" key="5">
    <source>
        <dbReference type="ARBA" id="ARBA00023014"/>
    </source>
</evidence>
<reference evidence="7 8" key="1">
    <citation type="submission" date="2020-04" db="EMBL/GenBank/DDBJ databases">
        <authorList>
            <person name="De Canck E."/>
        </authorList>
    </citation>
    <scope>NUCLEOTIDE SEQUENCE [LARGE SCALE GENOMIC DNA]</scope>
    <source>
        <strain evidence="7 8">LMG 28614</strain>
    </source>
</reference>
<evidence type="ECO:0000259" key="6">
    <source>
        <dbReference type="PROSITE" id="PS51296"/>
    </source>
</evidence>